<sequence>MSIGQYGHTASILVNGLVLVAGGDDSGNDHPKSAELYNPSTGTWAITGSMNVIRRDYTASTLANGSVLVVGGSNGVRHNSAELYNPSTDT</sequence>
<dbReference type="Proteomes" id="UP000663860">
    <property type="component" value="Unassembled WGS sequence"/>
</dbReference>
<evidence type="ECO:0000313" key="3">
    <source>
        <dbReference type="EMBL" id="CAF0735659.1"/>
    </source>
</evidence>
<comment type="caution">
    <text evidence="4">The sequence shown here is derived from an EMBL/GenBank/DDBJ whole genome shotgun (WGS) entry which is preliminary data.</text>
</comment>
<dbReference type="SMART" id="SM00612">
    <property type="entry name" value="Kelch"/>
    <property type="match status" value="1"/>
</dbReference>
<dbReference type="SUPFAM" id="SSF117281">
    <property type="entry name" value="Kelch motif"/>
    <property type="match status" value="1"/>
</dbReference>
<evidence type="ECO:0000313" key="4">
    <source>
        <dbReference type="EMBL" id="CAF3791575.1"/>
    </source>
</evidence>
<dbReference type="Pfam" id="PF01344">
    <property type="entry name" value="Kelch_1"/>
    <property type="match status" value="2"/>
</dbReference>
<evidence type="ECO:0000256" key="1">
    <source>
        <dbReference type="ARBA" id="ARBA00022441"/>
    </source>
</evidence>
<reference evidence="4" key="1">
    <citation type="submission" date="2021-02" db="EMBL/GenBank/DDBJ databases">
        <authorList>
            <person name="Nowell W R."/>
        </authorList>
    </citation>
    <scope>NUCLEOTIDE SEQUENCE</scope>
</reference>
<evidence type="ECO:0000256" key="2">
    <source>
        <dbReference type="ARBA" id="ARBA00022737"/>
    </source>
</evidence>
<proteinExistence type="predicted"/>
<accession>A0A819AYA6</accession>
<dbReference type="PANTHER" id="PTHR46344">
    <property type="entry name" value="OS02G0202900 PROTEIN"/>
    <property type="match status" value="1"/>
</dbReference>
<evidence type="ECO:0000313" key="5">
    <source>
        <dbReference type="Proteomes" id="UP000663868"/>
    </source>
</evidence>
<dbReference type="PANTHER" id="PTHR46344:SF27">
    <property type="entry name" value="KELCH REPEAT SUPERFAMILY PROTEIN"/>
    <property type="match status" value="1"/>
</dbReference>
<dbReference type="InterPro" id="IPR037293">
    <property type="entry name" value="Gal_Oxidase_central_sf"/>
</dbReference>
<dbReference type="AlphaFoldDB" id="A0A819AYA6"/>
<dbReference type="EMBL" id="CAJNOE010000016">
    <property type="protein sequence ID" value="CAF0735659.1"/>
    <property type="molecule type" value="Genomic_DNA"/>
</dbReference>
<gene>
    <name evidence="3" type="ORF">IZO911_LOCUS3198</name>
    <name evidence="4" type="ORF">KXQ929_LOCUS16489</name>
</gene>
<name>A0A819AYA6_9BILA</name>
<dbReference type="EMBL" id="CAJOBB010001000">
    <property type="protein sequence ID" value="CAF3791575.1"/>
    <property type="molecule type" value="Genomic_DNA"/>
</dbReference>
<keyword evidence="1" id="KW-0880">Kelch repeat</keyword>
<dbReference type="InterPro" id="IPR006652">
    <property type="entry name" value="Kelch_1"/>
</dbReference>
<dbReference type="InterPro" id="IPR015915">
    <property type="entry name" value="Kelch-typ_b-propeller"/>
</dbReference>
<keyword evidence="2" id="KW-0677">Repeat</keyword>
<dbReference type="Gene3D" id="2.130.10.80">
    <property type="entry name" value="Galactose oxidase/kelch, beta-propeller"/>
    <property type="match status" value="1"/>
</dbReference>
<dbReference type="Proteomes" id="UP000663868">
    <property type="component" value="Unassembled WGS sequence"/>
</dbReference>
<organism evidence="4 5">
    <name type="scientific">Adineta steineri</name>
    <dbReference type="NCBI Taxonomy" id="433720"/>
    <lineage>
        <taxon>Eukaryota</taxon>
        <taxon>Metazoa</taxon>
        <taxon>Spiralia</taxon>
        <taxon>Gnathifera</taxon>
        <taxon>Rotifera</taxon>
        <taxon>Eurotatoria</taxon>
        <taxon>Bdelloidea</taxon>
        <taxon>Adinetida</taxon>
        <taxon>Adinetidae</taxon>
        <taxon>Adineta</taxon>
    </lineage>
</organism>
<protein>
    <submittedName>
        <fullName evidence="4">Uncharacterized protein</fullName>
    </submittedName>
</protein>